<keyword evidence="2 5" id="KW-0812">Transmembrane</keyword>
<dbReference type="PANTHER" id="PTHR33514:SF13">
    <property type="entry name" value="PROTEIN ABCI12, CHLOROPLASTIC"/>
    <property type="match status" value="1"/>
</dbReference>
<keyword evidence="4 5" id="KW-0472">Membrane</keyword>
<comment type="subcellular location">
    <subcellularLocation>
        <location evidence="1">Membrane</location>
        <topology evidence="1">Multi-pass membrane protein</topology>
    </subcellularLocation>
</comment>
<feature type="transmembrane region" description="Helical" evidence="5">
    <location>
        <begin position="100"/>
        <end position="122"/>
    </location>
</feature>
<evidence type="ECO:0000313" key="6">
    <source>
        <dbReference type="EMBL" id="ANE41400.1"/>
    </source>
</evidence>
<evidence type="ECO:0000256" key="1">
    <source>
        <dbReference type="ARBA" id="ARBA00004141"/>
    </source>
</evidence>
<dbReference type="InterPro" id="IPR003339">
    <property type="entry name" value="ABC/ECF_trnsptr_transmembrane"/>
</dbReference>
<sequence>MKLTIGKYIPKNSPIHNLDPRVKMISVLFQVTSVMLVKNLLGYIIPVAFFVLFMALSRIKPVVYLRSLKSMWFLIVFAVVVQYFIGGISSSLYIGLRLSLIFLFATMFTYTTPPLLTARGIVDILKYFGVKDEQREDFGMMLAISIRFIPILLDEADRIIKAQISRGAKYSEKGLRNKLSAITSIIIPLLVSSLRKAEELSLALQARKYGITKRTHYYTLNWSRRDAVYLIANVGLLLGVLIMRIF</sequence>
<evidence type="ECO:0000256" key="5">
    <source>
        <dbReference type="SAM" id="Phobius"/>
    </source>
</evidence>
<name>A0A172T346_FERPE</name>
<dbReference type="EMBL" id="CP011393">
    <property type="protein sequence ID" value="ANE41400.1"/>
    <property type="molecule type" value="Genomic_DNA"/>
</dbReference>
<dbReference type="PANTHER" id="PTHR33514">
    <property type="entry name" value="PROTEIN ABCI12, CHLOROPLASTIC"/>
    <property type="match status" value="1"/>
</dbReference>
<dbReference type="GO" id="GO:0005886">
    <property type="term" value="C:plasma membrane"/>
    <property type="evidence" value="ECO:0007669"/>
    <property type="project" value="UniProtKB-ARBA"/>
</dbReference>
<feature type="transmembrane region" description="Helical" evidence="5">
    <location>
        <begin position="40"/>
        <end position="59"/>
    </location>
</feature>
<reference evidence="6 7" key="1">
    <citation type="submission" date="2014-08" db="EMBL/GenBank/DDBJ databases">
        <title>Fervidobacterium pennivorans DYC genome.</title>
        <authorList>
            <person name="Wushke S."/>
        </authorList>
    </citation>
    <scope>NUCLEOTIDE SEQUENCE [LARGE SCALE GENOMIC DNA]</scope>
    <source>
        <strain evidence="6 7">DYC</strain>
    </source>
</reference>
<dbReference type="PATRIC" id="fig|93466.3.peg.1062"/>
<protein>
    <submittedName>
        <fullName evidence="6">Cobalt transporter</fullName>
    </submittedName>
</protein>
<evidence type="ECO:0000313" key="7">
    <source>
        <dbReference type="Proteomes" id="UP000077096"/>
    </source>
</evidence>
<accession>A0A172T346</accession>
<feature type="transmembrane region" description="Helical" evidence="5">
    <location>
        <begin position="71"/>
        <end position="94"/>
    </location>
</feature>
<dbReference type="AlphaFoldDB" id="A0A172T346"/>
<dbReference type="CDD" id="cd16914">
    <property type="entry name" value="EcfT"/>
    <property type="match status" value="1"/>
</dbReference>
<evidence type="ECO:0000256" key="2">
    <source>
        <dbReference type="ARBA" id="ARBA00022692"/>
    </source>
</evidence>
<dbReference type="Proteomes" id="UP000077096">
    <property type="component" value="Chromosome"/>
</dbReference>
<keyword evidence="3 5" id="KW-1133">Transmembrane helix</keyword>
<organism evidence="6 7">
    <name type="scientific">Fervidobacterium pennivorans</name>
    <dbReference type="NCBI Taxonomy" id="93466"/>
    <lineage>
        <taxon>Bacteria</taxon>
        <taxon>Thermotogati</taxon>
        <taxon>Thermotogota</taxon>
        <taxon>Thermotogae</taxon>
        <taxon>Thermotogales</taxon>
        <taxon>Fervidobacteriaceae</taxon>
        <taxon>Fervidobacterium</taxon>
    </lineage>
</organism>
<gene>
    <name evidence="6" type="ORF">JM64_04990</name>
</gene>
<proteinExistence type="predicted"/>
<evidence type="ECO:0000256" key="4">
    <source>
        <dbReference type="ARBA" id="ARBA00023136"/>
    </source>
</evidence>
<dbReference type="Pfam" id="PF02361">
    <property type="entry name" value="CbiQ"/>
    <property type="match status" value="1"/>
</dbReference>
<dbReference type="KEGG" id="fng:JM64_04990"/>
<feature type="transmembrane region" description="Helical" evidence="5">
    <location>
        <begin position="227"/>
        <end position="245"/>
    </location>
</feature>
<dbReference type="OrthoDB" id="8075495at2"/>
<evidence type="ECO:0000256" key="3">
    <source>
        <dbReference type="ARBA" id="ARBA00022989"/>
    </source>
</evidence>